<sequence>MANEHNLIPAQKGEIRNPKGRGKGVQNSKTRLLRLLELVQKRRNPITGEEEDFTVLELMDMQMISKALKGDQRAYEAVVDRLEGKPKQTTDITADIKGNVQITIEPDADCQPIKD</sequence>
<accession>A0A6J5M4N6</accession>
<gene>
    <name evidence="3" type="ORF">UFOVP426_45</name>
</gene>
<feature type="domain" description="DUF5681" evidence="2">
    <location>
        <begin position="11"/>
        <end position="86"/>
    </location>
</feature>
<evidence type="ECO:0000313" key="3">
    <source>
        <dbReference type="EMBL" id="CAB4141764.1"/>
    </source>
</evidence>
<dbReference type="Pfam" id="PF18932">
    <property type="entry name" value="DUF5681"/>
    <property type="match status" value="1"/>
</dbReference>
<evidence type="ECO:0000256" key="1">
    <source>
        <dbReference type="SAM" id="MobiDB-lite"/>
    </source>
</evidence>
<feature type="region of interest" description="Disordered" evidence="1">
    <location>
        <begin position="1"/>
        <end position="27"/>
    </location>
</feature>
<dbReference type="InterPro" id="IPR043736">
    <property type="entry name" value="DUF5681"/>
</dbReference>
<evidence type="ECO:0000259" key="2">
    <source>
        <dbReference type="Pfam" id="PF18932"/>
    </source>
</evidence>
<reference evidence="3" key="1">
    <citation type="submission" date="2020-04" db="EMBL/GenBank/DDBJ databases">
        <authorList>
            <person name="Chiriac C."/>
            <person name="Salcher M."/>
            <person name="Ghai R."/>
            <person name="Kavagutti S V."/>
        </authorList>
    </citation>
    <scope>NUCLEOTIDE SEQUENCE</scope>
</reference>
<organism evidence="3">
    <name type="scientific">uncultured Caudovirales phage</name>
    <dbReference type="NCBI Taxonomy" id="2100421"/>
    <lineage>
        <taxon>Viruses</taxon>
        <taxon>Duplodnaviria</taxon>
        <taxon>Heunggongvirae</taxon>
        <taxon>Uroviricota</taxon>
        <taxon>Caudoviricetes</taxon>
        <taxon>Peduoviridae</taxon>
        <taxon>Maltschvirus</taxon>
        <taxon>Maltschvirus maltsch</taxon>
    </lineage>
</organism>
<name>A0A6J5M4N6_9CAUD</name>
<proteinExistence type="predicted"/>
<dbReference type="EMBL" id="LR796396">
    <property type="protein sequence ID" value="CAB4141764.1"/>
    <property type="molecule type" value="Genomic_DNA"/>
</dbReference>
<protein>
    <recommendedName>
        <fullName evidence="2">DUF5681 domain-containing protein</fullName>
    </recommendedName>
</protein>